<dbReference type="PANTHER" id="PTHR31264:SF11">
    <property type="entry name" value="OS07G0555100 PROTEIN"/>
    <property type="match status" value="1"/>
</dbReference>
<organism evidence="2 3">
    <name type="scientific">Urochloa decumbens</name>
    <dbReference type="NCBI Taxonomy" id="240449"/>
    <lineage>
        <taxon>Eukaryota</taxon>
        <taxon>Viridiplantae</taxon>
        <taxon>Streptophyta</taxon>
        <taxon>Embryophyta</taxon>
        <taxon>Tracheophyta</taxon>
        <taxon>Spermatophyta</taxon>
        <taxon>Magnoliopsida</taxon>
        <taxon>Liliopsida</taxon>
        <taxon>Poales</taxon>
        <taxon>Poaceae</taxon>
        <taxon>PACMAD clade</taxon>
        <taxon>Panicoideae</taxon>
        <taxon>Panicodae</taxon>
        <taxon>Paniceae</taxon>
        <taxon>Melinidinae</taxon>
        <taxon>Urochloa</taxon>
    </lineage>
</organism>
<dbReference type="InterPro" id="IPR036047">
    <property type="entry name" value="F-box-like_dom_sf"/>
</dbReference>
<sequence>MASPAPPIADPQALALLPTLTDELLEDIFLRLPTPADIARASAACPSFRRIITGRSFLRRFRATHPPPLLGFVAYEGFHPAQPPHPSAPLARAFADAADFSYSFVPAGRWLTPWHPRDVRQGRVLLECTPECDPAFEYYDIVLLRDLDLAVCDPLSRRYSLLPRIPKKLRGKHKHLIDFGLFLAPTGEDEVETIFRVVCVACNKIVVVVFEYTSITGEWHIPASLSCSSLGTVMPHSRYSSFCHDDEQDRFYWMVPWRNKLLVLDVFSMEVSVVNSNLANYHMRDSGKPLIVLGTDRTPEVFFLADPFGDGPTDIIRITKQNGSGSSDAWQLENMISLPNQYNYFTLGASEGFLFLRGILQDENSEDYTSAECPDVEYLSLDVKTSERKKVCVVKRYFHTVYSYFGYPPPFAKPTV</sequence>
<evidence type="ECO:0000313" key="3">
    <source>
        <dbReference type="Proteomes" id="UP001497457"/>
    </source>
</evidence>
<reference evidence="3" key="1">
    <citation type="submission" date="2024-06" db="EMBL/GenBank/DDBJ databases">
        <authorList>
            <person name="Ryan C."/>
        </authorList>
    </citation>
    <scope>NUCLEOTIDE SEQUENCE [LARGE SCALE GENOMIC DNA]</scope>
</reference>
<dbReference type="AlphaFoldDB" id="A0ABC9FAD8"/>
<dbReference type="InterPro" id="IPR056594">
    <property type="entry name" value="AT5G49610-like_b-prop"/>
</dbReference>
<feature type="domain" description="F-box" evidence="1">
    <location>
        <begin position="20"/>
        <end position="61"/>
    </location>
</feature>
<dbReference type="InterPro" id="IPR001810">
    <property type="entry name" value="F-box_dom"/>
</dbReference>
<name>A0ABC9FAD8_9POAL</name>
<reference evidence="2 3" key="2">
    <citation type="submission" date="2024-10" db="EMBL/GenBank/DDBJ databases">
        <authorList>
            <person name="Ryan C."/>
        </authorList>
    </citation>
    <scope>NUCLEOTIDE SEQUENCE [LARGE SCALE GENOMIC DNA]</scope>
</reference>
<dbReference type="EMBL" id="OZ075116">
    <property type="protein sequence ID" value="CAL5072193.1"/>
    <property type="molecule type" value="Genomic_DNA"/>
</dbReference>
<dbReference type="Proteomes" id="UP001497457">
    <property type="component" value="Chromosome 6rd"/>
</dbReference>
<accession>A0ABC9FAD8</accession>
<evidence type="ECO:0000313" key="2">
    <source>
        <dbReference type="EMBL" id="CAL5072193.1"/>
    </source>
</evidence>
<protein>
    <recommendedName>
        <fullName evidence="1">F-box domain-containing protein</fullName>
    </recommendedName>
</protein>
<dbReference type="PANTHER" id="PTHR31264">
    <property type="entry name" value="OS07G0554500 PROTEIN-RELATED"/>
    <property type="match status" value="1"/>
</dbReference>
<gene>
    <name evidence="2" type="ORF">URODEC1_LOCUS103858</name>
</gene>
<dbReference type="Pfam" id="PF23635">
    <property type="entry name" value="Beta-prop_AT5G49610-like"/>
    <property type="match status" value="1"/>
</dbReference>
<dbReference type="SMART" id="SM00256">
    <property type="entry name" value="FBOX"/>
    <property type="match status" value="1"/>
</dbReference>
<proteinExistence type="predicted"/>
<keyword evidence="3" id="KW-1185">Reference proteome</keyword>
<dbReference type="CDD" id="cd09917">
    <property type="entry name" value="F-box_SF"/>
    <property type="match status" value="1"/>
</dbReference>
<dbReference type="SUPFAM" id="SSF81383">
    <property type="entry name" value="F-box domain"/>
    <property type="match status" value="1"/>
</dbReference>
<evidence type="ECO:0000259" key="1">
    <source>
        <dbReference type="SMART" id="SM00256"/>
    </source>
</evidence>